<keyword evidence="2" id="KW-0804">Transcription</keyword>
<comment type="caution">
    <text evidence="5">The sequence shown here is derived from an EMBL/GenBank/DDBJ whole genome shotgun (WGS) entry which is preliminary data.</text>
</comment>
<evidence type="ECO:0000313" key="5">
    <source>
        <dbReference type="EMBL" id="KAK5999694.1"/>
    </source>
</evidence>
<evidence type="ECO:0000313" key="6">
    <source>
        <dbReference type="Proteomes" id="UP001341245"/>
    </source>
</evidence>
<dbReference type="Proteomes" id="UP001341245">
    <property type="component" value="Unassembled WGS sequence"/>
</dbReference>
<name>A0ABR0T652_AURPU</name>
<protein>
    <recommendedName>
        <fullName evidence="4">Xylanolytic transcriptional activator regulatory domain-containing protein</fullName>
    </recommendedName>
</protein>
<dbReference type="InterPro" id="IPR051127">
    <property type="entry name" value="Fungal_SecMet_Regulators"/>
</dbReference>
<dbReference type="EMBL" id="JASGXD010000021">
    <property type="protein sequence ID" value="KAK5999694.1"/>
    <property type="molecule type" value="Genomic_DNA"/>
</dbReference>
<reference evidence="5 6" key="1">
    <citation type="submission" date="2023-11" db="EMBL/GenBank/DDBJ databases">
        <title>Draft genome sequence and annotation of the polyextremotolerant black yeast-like fungus Aureobasidium pullulans NRRL 62042.</title>
        <authorList>
            <person name="Dielentheis-Frenken M.R.E."/>
            <person name="Wibberg D."/>
            <person name="Blank L.M."/>
            <person name="Tiso T."/>
        </authorList>
    </citation>
    <scope>NUCLEOTIDE SEQUENCE [LARGE SCALE GENOMIC DNA]</scope>
    <source>
        <strain evidence="5 6">NRRL 62042</strain>
    </source>
</reference>
<keyword evidence="3" id="KW-0539">Nucleus</keyword>
<sequence length="671" mass="74432">MTRSREIEQLKDYVQTLEANTINTEPATRQQEAFPISSGSQSAQHRFTATQTSATRTGIWIPDVTSGCLRYCNHSSNASVIHRSYTYLTSALENPDMADPFYLASAPSPFDELNGTGYQGLAMTRLKEEYYLNLFWQSYHLFLPILHFETFMDHYRALWTTTDNSLRDDSALVDIVLALCAQYGNCFMGPVGSATSSQPQTSAHESHGLFSHARHLMSTKTESLTIYVVQYHLLSAIYLANISLMNAAHDCIAQALRAALALGLNQKPPSMISEQEKLLRQNIWWSISAMDVRVSLDLGQPFLVHQDETTCLSPHAIKEAETLLPADNLSTSFNGTTSNAFFQNYLDLTIAVKQAHEAFVTHCAVVLEQNDISDWYESAEAIKDCADSLQECIKPVHAWVEQVPKPLKILRRGSGRPFSTIRSPLDIEESIPLWLQRQRVMLELSYHNFLMILYRPFIRFPTSSVGRIPISAEHSVSCLSHAIVTTHIISQVLIESDVLTLVHESVRILWDTTVTLLAFALAHPCCPHSPSARAALQKALSTFDALGSSNIDAARNAAETTRKVLAHIDSAFGSFGTESVSASSIATPRSVVSGNPQGQRSLILPSVAANHDARCAFSTAFTTTSPMDLENLDLLSGLDEDLRNQLLDPMYMSIPPPDQPFIFDEQLLGDF</sequence>
<organism evidence="5 6">
    <name type="scientific">Aureobasidium pullulans</name>
    <name type="common">Black yeast</name>
    <name type="synonym">Pullularia pullulans</name>
    <dbReference type="NCBI Taxonomy" id="5580"/>
    <lineage>
        <taxon>Eukaryota</taxon>
        <taxon>Fungi</taxon>
        <taxon>Dikarya</taxon>
        <taxon>Ascomycota</taxon>
        <taxon>Pezizomycotina</taxon>
        <taxon>Dothideomycetes</taxon>
        <taxon>Dothideomycetidae</taxon>
        <taxon>Dothideales</taxon>
        <taxon>Saccotheciaceae</taxon>
        <taxon>Aureobasidium</taxon>
    </lineage>
</organism>
<proteinExistence type="predicted"/>
<dbReference type="InterPro" id="IPR007219">
    <property type="entry name" value="XnlR_reg_dom"/>
</dbReference>
<evidence type="ECO:0000259" key="4">
    <source>
        <dbReference type="SMART" id="SM00906"/>
    </source>
</evidence>
<evidence type="ECO:0000256" key="3">
    <source>
        <dbReference type="ARBA" id="ARBA00023242"/>
    </source>
</evidence>
<keyword evidence="1" id="KW-0805">Transcription regulation</keyword>
<evidence type="ECO:0000256" key="2">
    <source>
        <dbReference type="ARBA" id="ARBA00023163"/>
    </source>
</evidence>
<evidence type="ECO:0000256" key="1">
    <source>
        <dbReference type="ARBA" id="ARBA00023015"/>
    </source>
</evidence>
<keyword evidence="6" id="KW-1185">Reference proteome</keyword>
<dbReference type="SMART" id="SM00906">
    <property type="entry name" value="Fungal_trans"/>
    <property type="match status" value="1"/>
</dbReference>
<gene>
    <name evidence="5" type="ORF">QM012_005100</name>
</gene>
<dbReference type="PANTHER" id="PTHR47424">
    <property type="entry name" value="REGULATORY PROTEIN GAL4"/>
    <property type="match status" value="1"/>
</dbReference>
<accession>A0ABR0T652</accession>
<dbReference type="PANTHER" id="PTHR47424:SF12">
    <property type="entry name" value="TRANSCRIPTION FACTOR ASQA"/>
    <property type="match status" value="1"/>
</dbReference>
<feature type="domain" description="Xylanolytic transcriptional activator regulatory" evidence="4">
    <location>
        <begin position="248"/>
        <end position="320"/>
    </location>
</feature>
<dbReference type="Pfam" id="PF04082">
    <property type="entry name" value="Fungal_trans"/>
    <property type="match status" value="1"/>
</dbReference>
<dbReference type="CDD" id="cd12148">
    <property type="entry name" value="fungal_TF_MHR"/>
    <property type="match status" value="1"/>
</dbReference>